<dbReference type="Proteomes" id="UP000285173">
    <property type="component" value="Unassembled WGS sequence"/>
</dbReference>
<name>A0A3R5ZMY7_9BACT</name>
<dbReference type="Gene3D" id="3.30.2310.20">
    <property type="entry name" value="RelE-like"/>
    <property type="match status" value="1"/>
</dbReference>
<dbReference type="PANTHER" id="PTHR38039:SF1">
    <property type="entry name" value="TOXIN YOEB"/>
    <property type="match status" value="1"/>
</dbReference>
<evidence type="ECO:0000313" key="9">
    <source>
        <dbReference type="Proteomes" id="UP000283732"/>
    </source>
</evidence>
<dbReference type="EMBL" id="QSEF01000016">
    <property type="protein sequence ID" value="RGZ46762.1"/>
    <property type="molecule type" value="Genomic_DNA"/>
</dbReference>
<dbReference type="Proteomes" id="UP000283732">
    <property type="component" value="Unassembled WGS sequence"/>
</dbReference>
<evidence type="ECO:0000313" key="8">
    <source>
        <dbReference type="EMBL" id="RHH79654.1"/>
    </source>
</evidence>
<evidence type="ECO:0000256" key="3">
    <source>
        <dbReference type="ARBA" id="ARBA00022722"/>
    </source>
</evidence>
<comment type="similarity">
    <text evidence="1">Belongs to the YoeB family.</text>
</comment>
<dbReference type="GO" id="GO:0006401">
    <property type="term" value="P:RNA catabolic process"/>
    <property type="evidence" value="ECO:0007669"/>
    <property type="project" value="InterPro"/>
</dbReference>
<dbReference type="NCBIfam" id="TIGR02116">
    <property type="entry name" value="toxin_Txe_YoeB"/>
    <property type="match status" value="1"/>
</dbReference>
<dbReference type="EMBL" id="QRKC01000001">
    <property type="protein sequence ID" value="RHH79654.1"/>
    <property type="molecule type" value="Genomic_DNA"/>
</dbReference>
<sequence length="93" mass="10841">MGKYSIEIENEAKKELAAHYKSGDRKTIKRIERIFKELAETPYDGIGSPEPLKYELSGYWSRQINKKDRLIYKVKEETITIYIVSAIGHYGDK</sequence>
<dbReference type="GO" id="GO:0004519">
    <property type="term" value="F:endonuclease activity"/>
    <property type="evidence" value="ECO:0007669"/>
    <property type="project" value="UniProtKB-KW"/>
</dbReference>
<reference evidence="9 10" key="1">
    <citation type="submission" date="2018-08" db="EMBL/GenBank/DDBJ databases">
        <title>A genome reference for cultivated species of the human gut microbiota.</title>
        <authorList>
            <person name="Zou Y."/>
            <person name="Xue W."/>
            <person name="Luo G."/>
        </authorList>
    </citation>
    <scope>NUCLEOTIDE SEQUENCE [LARGE SCALE GENOMIC DNA]</scope>
    <source>
        <strain evidence="8 9">AM16-50</strain>
        <strain evidence="7 10">AM50-15</strain>
    </source>
</reference>
<proteinExistence type="inferred from homology"/>
<evidence type="ECO:0000256" key="1">
    <source>
        <dbReference type="ARBA" id="ARBA00008172"/>
    </source>
</evidence>
<keyword evidence="5" id="KW-0378">Hydrolase</keyword>
<evidence type="ECO:0000313" key="10">
    <source>
        <dbReference type="Proteomes" id="UP000285173"/>
    </source>
</evidence>
<dbReference type="PANTHER" id="PTHR38039">
    <property type="entry name" value="TOXIN YOEB"/>
    <property type="match status" value="1"/>
</dbReference>
<organism evidence="7 10">
    <name type="scientific">Parabacteroides merdae</name>
    <dbReference type="NCBI Taxonomy" id="46503"/>
    <lineage>
        <taxon>Bacteria</taxon>
        <taxon>Pseudomonadati</taxon>
        <taxon>Bacteroidota</taxon>
        <taxon>Bacteroidia</taxon>
        <taxon>Bacteroidales</taxon>
        <taxon>Tannerellaceae</taxon>
        <taxon>Parabacteroides</taxon>
    </lineage>
</organism>
<comment type="caution">
    <text evidence="7">The sequence shown here is derived from an EMBL/GenBank/DDBJ whole genome shotgun (WGS) entry which is preliminary data.</text>
</comment>
<gene>
    <name evidence="8" type="ORF">DW191_00475</name>
    <name evidence="7" type="ORF">DW986_12245</name>
</gene>
<dbReference type="SUPFAM" id="SSF143011">
    <property type="entry name" value="RelE-like"/>
    <property type="match status" value="1"/>
</dbReference>
<evidence type="ECO:0000256" key="2">
    <source>
        <dbReference type="ARBA" id="ARBA00022649"/>
    </source>
</evidence>
<dbReference type="AlphaFoldDB" id="A0A3R5ZMY7"/>
<evidence type="ECO:0000256" key="4">
    <source>
        <dbReference type="ARBA" id="ARBA00022759"/>
    </source>
</evidence>
<dbReference type="Pfam" id="PF06769">
    <property type="entry name" value="YoeB_toxin"/>
    <property type="match status" value="1"/>
</dbReference>
<dbReference type="InterPro" id="IPR035093">
    <property type="entry name" value="RelE/ParE_toxin_dom_sf"/>
</dbReference>
<dbReference type="InterPro" id="IPR009614">
    <property type="entry name" value="YoeB_toxin"/>
</dbReference>
<accession>A0A3R5ZMY7</accession>
<keyword evidence="3" id="KW-0540">Nuclease</keyword>
<keyword evidence="4" id="KW-0255">Endonuclease</keyword>
<dbReference type="RefSeq" id="WP_122203313.1">
    <property type="nucleotide sequence ID" value="NZ_JADNHS010000009.1"/>
</dbReference>
<evidence type="ECO:0000256" key="5">
    <source>
        <dbReference type="ARBA" id="ARBA00022801"/>
    </source>
</evidence>
<protein>
    <recommendedName>
        <fullName evidence="6">Putative mRNA interferase YoeB</fullName>
    </recommendedName>
</protein>
<keyword evidence="2" id="KW-1277">Toxin-antitoxin system</keyword>
<dbReference type="GO" id="GO:0016787">
    <property type="term" value="F:hydrolase activity"/>
    <property type="evidence" value="ECO:0007669"/>
    <property type="project" value="UniProtKB-KW"/>
</dbReference>
<evidence type="ECO:0000256" key="6">
    <source>
        <dbReference type="ARBA" id="ARBA00030388"/>
    </source>
</evidence>
<dbReference type="GO" id="GO:0045892">
    <property type="term" value="P:negative regulation of DNA-templated transcription"/>
    <property type="evidence" value="ECO:0007669"/>
    <property type="project" value="TreeGrafter"/>
</dbReference>
<evidence type="ECO:0000313" key="7">
    <source>
        <dbReference type="EMBL" id="RGZ46762.1"/>
    </source>
</evidence>